<evidence type="ECO:0000256" key="2">
    <source>
        <dbReference type="ARBA" id="ARBA00038825"/>
    </source>
</evidence>
<dbReference type="Gene3D" id="3.50.50.60">
    <property type="entry name" value="FAD/NAD(P)-binding domain"/>
    <property type="match status" value="2"/>
</dbReference>
<feature type="domain" description="Amine oxidase" evidence="4">
    <location>
        <begin position="15"/>
        <end position="492"/>
    </location>
</feature>
<dbReference type="Proteomes" id="UP000199137">
    <property type="component" value="Unassembled WGS sequence"/>
</dbReference>
<protein>
    <recommendedName>
        <fullName evidence="3">Pyridine nucleotide-disulfide oxidoreductase domain-containing protein 2</fullName>
    </recommendedName>
</protein>
<comment type="function">
    <text evidence="1">Probable oxidoreductase that may play a role as regulator of mitochondrial function.</text>
</comment>
<evidence type="ECO:0000259" key="4">
    <source>
        <dbReference type="Pfam" id="PF01593"/>
    </source>
</evidence>
<comment type="subunit">
    <text evidence="2">Interacts with COX5B; this interaction may contribute to localize PYROXD2 to the inner face of the inner mitochondrial membrane.</text>
</comment>
<dbReference type="InterPro" id="IPR036188">
    <property type="entry name" value="FAD/NAD-bd_sf"/>
</dbReference>
<name>A0A1I5KHP7_9PSEU</name>
<dbReference type="EMBL" id="FOWC01000003">
    <property type="protein sequence ID" value="SFO84550.1"/>
    <property type="molecule type" value="Genomic_DNA"/>
</dbReference>
<proteinExistence type="predicted"/>
<evidence type="ECO:0000313" key="5">
    <source>
        <dbReference type="EMBL" id="SFO84550.1"/>
    </source>
</evidence>
<evidence type="ECO:0000256" key="1">
    <source>
        <dbReference type="ARBA" id="ARBA00037217"/>
    </source>
</evidence>
<dbReference type="Pfam" id="PF01593">
    <property type="entry name" value="Amino_oxidase"/>
    <property type="match status" value="1"/>
</dbReference>
<dbReference type="AlphaFoldDB" id="A0A1I5KHP7"/>
<dbReference type="PANTHER" id="PTHR10668:SF105">
    <property type="entry name" value="DEHYDROGENASE-RELATED"/>
    <property type="match status" value="1"/>
</dbReference>
<dbReference type="RefSeq" id="WP_093573566.1">
    <property type="nucleotide sequence ID" value="NZ_FOWC01000003.1"/>
</dbReference>
<gene>
    <name evidence="5" type="ORF">SAMN05421854_103199</name>
</gene>
<accession>A0A1I5KHP7</accession>
<dbReference type="OrthoDB" id="833207at2"/>
<evidence type="ECO:0000313" key="6">
    <source>
        <dbReference type="Proteomes" id="UP000199137"/>
    </source>
</evidence>
<dbReference type="InterPro" id="IPR002937">
    <property type="entry name" value="Amino_oxidase"/>
</dbReference>
<organism evidence="5 6">
    <name type="scientific">Amycolatopsis rubida</name>
    <dbReference type="NCBI Taxonomy" id="112413"/>
    <lineage>
        <taxon>Bacteria</taxon>
        <taxon>Bacillati</taxon>
        <taxon>Actinomycetota</taxon>
        <taxon>Actinomycetes</taxon>
        <taxon>Pseudonocardiales</taxon>
        <taxon>Pseudonocardiaceae</taxon>
        <taxon>Amycolatopsis</taxon>
    </lineage>
</organism>
<dbReference type="PANTHER" id="PTHR10668">
    <property type="entry name" value="PHYTOENE DEHYDROGENASE"/>
    <property type="match status" value="1"/>
</dbReference>
<dbReference type="GO" id="GO:0016491">
    <property type="term" value="F:oxidoreductase activity"/>
    <property type="evidence" value="ECO:0007669"/>
    <property type="project" value="InterPro"/>
</dbReference>
<dbReference type="SUPFAM" id="SSF51905">
    <property type="entry name" value="FAD/NAD(P)-binding domain"/>
    <property type="match status" value="1"/>
</dbReference>
<evidence type="ECO:0000256" key="3">
    <source>
        <dbReference type="ARBA" id="ARBA00040298"/>
    </source>
</evidence>
<sequence>MHSVDAIVIGAGHNGLVAANLLADEGWDVLVLEHQPEPGGAVRTGEITAPGFRSDLCAAFFPLGFASPVLTGLGLAEHGLRWRHAPDALAHVFPDGRCAVLSRDIDRTAESIARFARADEKSWRALFRQWQGLRDDLLAALFTPFPPVRSGLRLLRRTGTAEALRLARMLTLPARRFAREHFDGEGARLLLSGNAAHSDLSVDNAGSAVFGWLLGMLAQDVGFPVPEGGAAELVAALVRRLESRGGTVHCGESVSGVLVSGGRAAGVRRADGELIRARKAVLADVPAPALYGRLVDPEWLPSRLLADLKAFEWDSATVKVDWALSGPIPWTAGDVRGAGTVHLGSGEDGLSAFGAALARDQVPEHPFVLLGQMTTADPSRSPAGTEAVWAYTHLPRGCDAATVRRQAERVEETVERSAPGFRDLILARNVQGPADLAAHDANLAGGAINGGTTAIHQQLFFRPVPGLGRADTPVDRLFLAGSAAHPGGAVHGGPGANAARAALARDHVLGGGYAALVRAANRAVYG</sequence>
<dbReference type="STRING" id="112413.SAMN05421854_103199"/>
<reference evidence="5 6" key="1">
    <citation type="submission" date="2016-10" db="EMBL/GenBank/DDBJ databases">
        <authorList>
            <person name="de Groot N.N."/>
        </authorList>
    </citation>
    <scope>NUCLEOTIDE SEQUENCE [LARGE SCALE GENOMIC DNA]</scope>
    <source>
        <strain evidence="5 6">DSM 44637</strain>
    </source>
</reference>